<evidence type="ECO:0000256" key="8">
    <source>
        <dbReference type="ARBA" id="ARBA00023065"/>
    </source>
</evidence>
<proteinExistence type="inferred from homology"/>
<evidence type="ECO:0000256" key="5">
    <source>
        <dbReference type="ARBA" id="ARBA00022692"/>
    </source>
</evidence>
<evidence type="ECO:0000256" key="2">
    <source>
        <dbReference type="ARBA" id="ARBA00009137"/>
    </source>
</evidence>
<dbReference type="AlphaFoldDB" id="A0A1E4TAB3"/>
<evidence type="ECO:0000256" key="10">
    <source>
        <dbReference type="SAM" id="MobiDB-lite"/>
    </source>
</evidence>
<dbReference type="GO" id="GO:1990573">
    <property type="term" value="P:potassium ion import across plasma membrane"/>
    <property type="evidence" value="ECO:0007669"/>
    <property type="project" value="TreeGrafter"/>
</dbReference>
<dbReference type="Proteomes" id="UP000095023">
    <property type="component" value="Unassembled WGS sequence"/>
</dbReference>
<evidence type="ECO:0008006" key="14">
    <source>
        <dbReference type="Google" id="ProtNLM"/>
    </source>
</evidence>
<feature type="transmembrane region" description="Helical" evidence="11">
    <location>
        <begin position="6"/>
        <end position="29"/>
    </location>
</feature>
<name>A0A1E4TAB3_9ASCO</name>
<feature type="non-terminal residue" evidence="12">
    <location>
        <position position="774"/>
    </location>
</feature>
<dbReference type="GO" id="GO:0030007">
    <property type="term" value="P:intracellular potassium ion homeostasis"/>
    <property type="evidence" value="ECO:0007669"/>
    <property type="project" value="InterPro"/>
</dbReference>
<evidence type="ECO:0000256" key="11">
    <source>
        <dbReference type="SAM" id="Phobius"/>
    </source>
</evidence>
<evidence type="ECO:0000256" key="1">
    <source>
        <dbReference type="ARBA" id="ARBA00004141"/>
    </source>
</evidence>
<keyword evidence="3" id="KW-0813">Transport</keyword>
<evidence type="ECO:0000256" key="3">
    <source>
        <dbReference type="ARBA" id="ARBA00022448"/>
    </source>
</evidence>
<dbReference type="GO" id="GO:0005886">
    <property type="term" value="C:plasma membrane"/>
    <property type="evidence" value="ECO:0007669"/>
    <property type="project" value="InterPro"/>
</dbReference>
<dbReference type="NCBIfam" id="TIGR00934">
    <property type="entry name" value="2a38euk"/>
    <property type="match status" value="1"/>
</dbReference>
<feature type="transmembrane region" description="Helical" evidence="11">
    <location>
        <begin position="67"/>
        <end position="92"/>
    </location>
</feature>
<feature type="transmembrane region" description="Helical" evidence="11">
    <location>
        <begin position="600"/>
        <end position="617"/>
    </location>
</feature>
<protein>
    <recommendedName>
        <fullName evidence="14">Potassium transport protein</fullName>
    </recommendedName>
</protein>
<dbReference type="InterPro" id="IPR004773">
    <property type="entry name" value="K/Na_transp_Trk1/HKT1"/>
</dbReference>
<comment type="subcellular location">
    <subcellularLocation>
        <location evidence="1">Membrane</location>
        <topology evidence="1">Multi-pass membrane protein</topology>
    </subcellularLocation>
</comment>
<dbReference type="InterPro" id="IPR051143">
    <property type="entry name" value="TrkH_K-transport"/>
</dbReference>
<dbReference type="PIRSF" id="PIRSF002450">
    <property type="entry name" value="K+_transpter_TRK"/>
    <property type="match status" value="1"/>
</dbReference>
<gene>
    <name evidence="12" type="ORF">CANCADRAFT_14385</name>
</gene>
<dbReference type="InterPro" id="IPR015958">
    <property type="entry name" value="Trk1_fungi"/>
</dbReference>
<keyword evidence="7 11" id="KW-1133">Transmembrane helix</keyword>
<keyword evidence="13" id="KW-1185">Reference proteome</keyword>
<feature type="transmembrane region" description="Helical" evidence="11">
    <location>
        <begin position="685"/>
        <end position="705"/>
    </location>
</feature>
<evidence type="ECO:0000256" key="7">
    <source>
        <dbReference type="ARBA" id="ARBA00022989"/>
    </source>
</evidence>
<keyword evidence="5 11" id="KW-0812">Transmembrane</keyword>
<evidence type="ECO:0000256" key="4">
    <source>
        <dbReference type="ARBA" id="ARBA00022538"/>
    </source>
</evidence>
<evidence type="ECO:0000313" key="13">
    <source>
        <dbReference type="Proteomes" id="UP000095023"/>
    </source>
</evidence>
<feature type="region of interest" description="Disordered" evidence="10">
    <location>
        <begin position="207"/>
        <end position="258"/>
    </location>
</feature>
<feature type="transmembrane region" description="Helical" evidence="11">
    <location>
        <begin position="474"/>
        <end position="497"/>
    </location>
</feature>
<feature type="transmembrane region" description="Helical" evidence="11">
    <location>
        <begin position="405"/>
        <end position="426"/>
    </location>
</feature>
<reference evidence="13" key="1">
    <citation type="submission" date="2016-02" db="EMBL/GenBank/DDBJ databases">
        <title>Comparative genomics of biotechnologically important yeasts.</title>
        <authorList>
            <consortium name="DOE Joint Genome Institute"/>
            <person name="Riley R."/>
            <person name="Haridas S."/>
            <person name="Wolfe K.H."/>
            <person name="Lopes M.R."/>
            <person name="Hittinger C.T."/>
            <person name="Goker M."/>
            <person name="Salamov A."/>
            <person name="Wisecaver J."/>
            <person name="Long T.M."/>
            <person name="Aerts A.L."/>
            <person name="Barry K."/>
            <person name="Choi C."/>
            <person name="Clum A."/>
            <person name="Coughlan A.Y."/>
            <person name="Deshpande S."/>
            <person name="Douglass A.P."/>
            <person name="Hanson S.J."/>
            <person name="Klenk H.-P."/>
            <person name="Labutti K."/>
            <person name="Lapidus A."/>
            <person name="Lindquist E."/>
            <person name="Lipzen A."/>
            <person name="Meier-Kolthoff J.P."/>
            <person name="Ohm R.A."/>
            <person name="Otillar R.P."/>
            <person name="Pangilinan J."/>
            <person name="Peng Y."/>
            <person name="Rokas A."/>
            <person name="Rosa C.A."/>
            <person name="Scheuner C."/>
            <person name="Sibirny A.A."/>
            <person name="Slot J.C."/>
            <person name="Stielow J.B."/>
            <person name="Sun H."/>
            <person name="Kurtzman C.P."/>
            <person name="Blackwell M."/>
            <person name="Jeffries T.W."/>
            <person name="Grigoriev I.V."/>
        </authorList>
    </citation>
    <scope>NUCLEOTIDE SEQUENCE [LARGE SCALE GENOMIC DNA]</scope>
    <source>
        <strain evidence="13">NRRL Y-17796</strain>
    </source>
</reference>
<dbReference type="OrthoDB" id="9999863at2759"/>
<dbReference type="PANTHER" id="PTHR31064">
    <property type="entry name" value="POTASSIUM TRANSPORT PROTEIN DDB_G0292412-RELATED"/>
    <property type="match status" value="1"/>
</dbReference>
<dbReference type="PANTHER" id="PTHR31064:SF30">
    <property type="entry name" value="HIGH-AFFINITY POTASSIUM TRANSPORT PROTEIN-RELATED"/>
    <property type="match status" value="1"/>
</dbReference>
<keyword evidence="6" id="KW-0630">Potassium</keyword>
<feature type="non-terminal residue" evidence="12">
    <location>
        <position position="1"/>
    </location>
</feature>
<evidence type="ECO:0000256" key="6">
    <source>
        <dbReference type="ARBA" id="ARBA00022958"/>
    </source>
</evidence>
<organism evidence="12 13">
    <name type="scientific">Tortispora caseinolytica NRRL Y-17796</name>
    <dbReference type="NCBI Taxonomy" id="767744"/>
    <lineage>
        <taxon>Eukaryota</taxon>
        <taxon>Fungi</taxon>
        <taxon>Dikarya</taxon>
        <taxon>Ascomycota</taxon>
        <taxon>Saccharomycotina</taxon>
        <taxon>Trigonopsidomycetes</taxon>
        <taxon>Trigonopsidales</taxon>
        <taxon>Trigonopsidaceae</taxon>
        <taxon>Tortispora</taxon>
    </lineage>
</organism>
<keyword evidence="4" id="KW-0633">Potassium transport</keyword>
<evidence type="ECO:0000313" key="12">
    <source>
        <dbReference type="EMBL" id="ODV88696.1"/>
    </source>
</evidence>
<dbReference type="InterPro" id="IPR003445">
    <property type="entry name" value="Cat_transpt"/>
</dbReference>
<dbReference type="GO" id="GO:0140107">
    <property type="term" value="F:high-affinity potassium ion transmembrane transporter activity"/>
    <property type="evidence" value="ECO:0007669"/>
    <property type="project" value="TreeGrafter"/>
</dbReference>
<evidence type="ECO:0000256" key="9">
    <source>
        <dbReference type="ARBA" id="ARBA00023136"/>
    </source>
</evidence>
<comment type="similarity">
    <text evidence="2">Belongs to the TrkH potassium transport family.</text>
</comment>
<dbReference type="EMBL" id="KV453843">
    <property type="protein sequence ID" value="ODV88696.1"/>
    <property type="molecule type" value="Genomic_DNA"/>
</dbReference>
<sequence>QEIKAFFLSFIALHYIYIITWSIIGSIIIYPARNMNYVDALFFGVGSATQSGLNTVNIYSMDIYQQVFVFLIAVFTNPITIHSGVAFLRLYWYRKRFSDIQRSSKYYAGIRKTLSMAQPAPSTSLDEPVPSHSGGLVNLINRSKGRIRRGLRRASASNEDGLVENSFPARLFGQTYSTSRNTAPNVNNAYSSEMGFGSILSRRVSTDFSDGPPLVIKGPRELELDSSAPGNGPVKQSLPTNSSSDNSKDSDSEASPNALRPVRSLDAKHLARVASNDSGHVTFKINDRAHTFDNTAGTHHGPTDKLHHKKRPTHTVLPPFVYSATNDLVRAGTRPFRAITSFSVEDAFNAIERRSSHIPHNDQPYLSYNPTIGRNSVFINLTEEQKEELGGVEYRSLKLLLKILVTYYVGFTAISFAVFIPFLYAADEKYMEEVRQYNINPVWWGVSTALTSFNDLGFTTTPSSMVPFYDSSYVIVWSAFFIVIGNTGFPILLRFIIWTMEKFAPKYSSLKENLLFLLDHPRRCFTMLFPSQATWYLFMVLILLNGIDWIFFIILDIKNHVIDAWPGNIKAAVGLFQAITTRTAGLTAVNISDLNPAVRVSYVIMMYISVLPVAMSIRRTNVYEGPSLGIYGNDDSSDDSADLIEPSDSAERIERIARSVESSGQSKGRTSFISHHLRKQLGFDLWFIAIAVFLLCITESGKIGADSPGSFSIFAIIFETISAYGTVGLSLGYVGGYESLCSQFSVVGKLIMIVTMIRGRHRGLPYKLDRAVLL</sequence>
<keyword evidence="9 11" id="KW-0472">Membrane</keyword>
<accession>A0A1E4TAB3</accession>
<feature type="transmembrane region" description="Helical" evidence="11">
    <location>
        <begin position="711"/>
        <end position="734"/>
    </location>
</feature>
<feature type="transmembrane region" description="Helical" evidence="11">
    <location>
        <begin position="533"/>
        <end position="555"/>
    </location>
</feature>
<keyword evidence="8" id="KW-0406">Ion transport</keyword>
<dbReference type="Pfam" id="PF02386">
    <property type="entry name" value="TrkH"/>
    <property type="match status" value="1"/>
</dbReference>